<keyword evidence="7" id="KW-1185">Reference proteome</keyword>
<evidence type="ECO:0000256" key="5">
    <source>
        <dbReference type="SAM" id="Phobius"/>
    </source>
</evidence>
<dbReference type="PANTHER" id="PTHR33514:SF13">
    <property type="entry name" value="PROTEIN ABCI12, CHLOROPLASTIC"/>
    <property type="match status" value="1"/>
</dbReference>
<dbReference type="CDD" id="cd16914">
    <property type="entry name" value="EcfT"/>
    <property type="match status" value="1"/>
</dbReference>
<dbReference type="PANTHER" id="PTHR33514">
    <property type="entry name" value="PROTEIN ABCI12, CHLOROPLASTIC"/>
    <property type="match status" value="1"/>
</dbReference>
<protein>
    <submittedName>
        <fullName evidence="6">Energy-coupling factor transport system permease protein</fullName>
    </submittedName>
</protein>
<evidence type="ECO:0000256" key="2">
    <source>
        <dbReference type="ARBA" id="ARBA00022692"/>
    </source>
</evidence>
<evidence type="ECO:0000256" key="1">
    <source>
        <dbReference type="ARBA" id="ARBA00004141"/>
    </source>
</evidence>
<keyword evidence="4 5" id="KW-0472">Membrane</keyword>
<sequence length="261" mass="27914">MNTQPPQAGPRGRRRAGFFLPRALPGPAPLKKVRAEVLILAWTILTTLLLVWPTWPSIGIVAALLTVGTLLVRAPASAIPIPPSWFWSGLIGGLIGAALGGGLWYFIRLTALGLVIVWGTSLLLWTSSTMRIAQGLRTLIRPLGRIGAPVDEWSRVMNLALRALPVVSDQAQAVIDTAKLRMGSEWTRATPGALVRLGVDITTACLSAASRSARDTGRAMSMRGGFEPLDDRRERFTPADLGAALAGICAIVGIVAVRVFW</sequence>
<organism evidence="6 7">
    <name type="scientific">Schaalia hyovaginalis</name>
    <dbReference type="NCBI Taxonomy" id="29316"/>
    <lineage>
        <taxon>Bacteria</taxon>
        <taxon>Bacillati</taxon>
        <taxon>Actinomycetota</taxon>
        <taxon>Actinomycetes</taxon>
        <taxon>Actinomycetales</taxon>
        <taxon>Actinomycetaceae</taxon>
        <taxon>Schaalia</taxon>
    </lineage>
</organism>
<proteinExistence type="predicted"/>
<feature type="transmembrane region" description="Helical" evidence="5">
    <location>
        <begin position="241"/>
        <end position="260"/>
    </location>
</feature>
<evidence type="ECO:0000313" key="7">
    <source>
        <dbReference type="Proteomes" id="UP000617426"/>
    </source>
</evidence>
<evidence type="ECO:0000256" key="3">
    <source>
        <dbReference type="ARBA" id="ARBA00022989"/>
    </source>
</evidence>
<dbReference type="Pfam" id="PF02361">
    <property type="entry name" value="CbiQ"/>
    <property type="match status" value="1"/>
</dbReference>
<evidence type="ECO:0000256" key="4">
    <source>
        <dbReference type="ARBA" id="ARBA00023136"/>
    </source>
</evidence>
<comment type="subcellular location">
    <subcellularLocation>
        <location evidence="1">Membrane</location>
        <topology evidence="1">Multi-pass membrane protein</topology>
    </subcellularLocation>
</comment>
<dbReference type="Proteomes" id="UP000617426">
    <property type="component" value="Unassembled WGS sequence"/>
</dbReference>
<keyword evidence="2 5" id="KW-0812">Transmembrane</keyword>
<feature type="transmembrane region" description="Helical" evidence="5">
    <location>
        <begin position="39"/>
        <end position="72"/>
    </location>
</feature>
<dbReference type="InterPro" id="IPR003339">
    <property type="entry name" value="ABC/ECF_trnsptr_transmembrane"/>
</dbReference>
<keyword evidence="3 5" id="KW-1133">Transmembrane helix</keyword>
<dbReference type="EMBL" id="JACHMK010000001">
    <property type="protein sequence ID" value="MBB6333677.1"/>
    <property type="molecule type" value="Genomic_DNA"/>
</dbReference>
<dbReference type="AlphaFoldDB" id="A0A923E2J6"/>
<comment type="caution">
    <text evidence="6">The sequence shown here is derived from an EMBL/GenBank/DDBJ whole genome shotgun (WGS) entry which is preliminary data.</text>
</comment>
<evidence type="ECO:0000313" key="6">
    <source>
        <dbReference type="EMBL" id="MBB6333677.1"/>
    </source>
</evidence>
<gene>
    <name evidence="6" type="ORF">HD592_000242</name>
</gene>
<feature type="transmembrane region" description="Helical" evidence="5">
    <location>
        <begin position="84"/>
        <end position="107"/>
    </location>
</feature>
<accession>A0A923E2J6</accession>
<dbReference type="RefSeq" id="WP_184451366.1">
    <property type="nucleotide sequence ID" value="NZ_JACHMK010000001.1"/>
</dbReference>
<feature type="transmembrane region" description="Helical" evidence="5">
    <location>
        <begin position="113"/>
        <end position="133"/>
    </location>
</feature>
<name>A0A923E2J6_9ACTO</name>
<dbReference type="GO" id="GO:0005886">
    <property type="term" value="C:plasma membrane"/>
    <property type="evidence" value="ECO:0007669"/>
    <property type="project" value="UniProtKB-ARBA"/>
</dbReference>
<reference evidence="6" key="1">
    <citation type="submission" date="2020-08" db="EMBL/GenBank/DDBJ databases">
        <title>Sequencing the genomes of 1000 actinobacteria strains.</title>
        <authorList>
            <person name="Klenk H.-P."/>
        </authorList>
    </citation>
    <scope>NUCLEOTIDE SEQUENCE</scope>
    <source>
        <strain evidence="6">DSM 10695</strain>
    </source>
</reference>